<reference evidence="2 3" key="1">
    <citation type="journal article" date="2014" name="PLoS Genet.">
        <title>Phylogenetically driven sequencing of extremely halophilic archaea reveals strategies for static and dynamic osmo-response.</title>
        <authorList>
            <person name="Becker E.A."/>
            <person name="Seitzer P.M."/>
            <person name="Tritt A."/>
            <person name="Larsen D."/>
            <person name="Krusor M."/>
            <person name="Yao A.I."/>
            <person name="Wu D."/>
            <person name="Madern D."/>
            <person name="Eisen J.A."/>
            <person name="Darling A.E."/>
            <person name="Facciotti M.T."/>
        </authorList>
    </citation>
    <scope>NUCLEOTIDE SEQUENCE [LARGE SCALE GENOMIC DNA]</scope>
    <source>
        <strain evidence="2 3">GA33</strain>
    </source>
</reference>
<evidence type="ECO:0000256" key="1">
    <source>
        <dbReference type="SAM" id="Phobius"/>
    </source>
</evidence>
<dbReference type="PATRIC" id="fig|1114856.3.peg.2214"/>
<dbReference type="Gene3D" id="3.40.390.10">
    <property type="entry name" value="Collagenase (Catalytic Domain)"/>
    <property type="match status" value="1"/>
</dbReference>
<protein>
    <submittedName>
        <fullName evidence="2">Peptidase zinc-dependent</fullName>
    </submittedName>
</protein>
<accession>L9VVE4</accession>
<dbReference type="EMBL" id="AOHW01000029">
    <property type="protein sequence ID" value="ELY41140.1"/>
    <property type="molecule type" value="Genomic_DNA"/>
</dbReference>
<dbReference type="InterPro" id="IPR024079">
    <property type="entry name" value="MetalloPept_cat_dom_sf"/>
</dbReference>
<keyword evidence="3" id="KW-1185">Reference proteome</keyword>
<keyword evidence="1" id="KW-0472">Membrane</keyword>
<keyword evidence="1" id="KW-0812">Transmembrane</keyword>
<organism evidence="2 3">
    <name type="scientific">Natronorubrum tibetense GA33</name>
    <dbReference type="NCBI Taxonomy" id="1114856"/>
    <lineage>
        <taxon>Archaea</taxon>
        <taxon>Methanobacteriati</taxon>
        <taxon>Methanobacteriota</taxon>
        <taxon>Stenosarchaea group</taxon>
        <taxon>Halobacteria</taxon>
        <taxon>Halobacteriales</taxon>
        <taxon>Natrialbaceae</taxon>
        <taxon>Natronorubrum</taxon>
    </lineage>
</organism>
<dbReference type="Proteomes" id="UP000011599">
    <property type="component" value="Unassembled WGS sequence"/>
</dbReference>
<sequence>MAVFPHGTSPRVAVVPIGDPPATACDAVAETLRETFELAVPIRRTIEAPPVAESDDANAEPFLEYVRDETEDIDLAVGVTDAALRQHAYEPPLFGVGLEFGTVGVVSTARLLEGDEPSALECDRLAKETLSVAGTTFGLRTYLHDGSDTDDYGEAKSGGNDEEPCVVAPGDALFQLDGTPATYCDDCWDALANESPFFEPPRPDAWAIRPRGEETLTVADRWANGERRWREYPLMAVGLVVVAARPIGTRIRSVLGWLPRPGTISARRVPQPVHTIYRIVRFWTNVFYYLSCVLVWLYALVTVHDWLLGPEYSTPALVAVLGGGLVAGIVTALFLKAIAAGFYDGIRGVPAEDAH</sequence>
<name>L9VVE4_9EURY</name>
<gene>
    <name evidence="2" type="ORF">C496_10631</name>
</gene>
<feature type="transmembrane region" description="Helical" evidence="1">
    <location>
        <begin position="286"/>
        <end position="304"/>
    </location>
</feature>
<evidence type="ECO:0000313" key="2">
    <source>
        <dbReference type="EMBL" id="ELY41140.1"/>
    </source>
</evidence>
<comment type="caution">
    <text evidence="2">The sequence shown here is derived from an EMBL/GenBank/DDBJ whole genome shotgun (WGS) entry which is preliminary data.</text>
</comment>
<feature type="transmembrane region" description="Helical" evidence="1">
    <location>
        <begin position="316"/>
        <end position="335"/>
    </location>
</feature>
<dbReference type="GO" id="GO:0008237">
    <property type="term" value="F:metallopeptidase activity"/>
    <property type="evidence" value="ECO:0007669"/>
    <property type="project" value="InterPro"/>
</dbReference>
<keyword evidence="1" id="KW-1133">Transmembrane helix</keyword>
<dbReference type="AlphaFoldDB" id="L9VVE4"/>
<evidence type="ECO:0000313" key="3">
    <source>
        <dbReference type="Proteomes" id="UP000011599"/>
    </source>
</evidence>
<dbReference type="RefSeq" id="WP_006089957.1">
    <property type="nucleotide sequence ID" value="NZ_AOHW01000029.1"/>
</dbReference>
<dbReference type="eggNOG" id="arCOG00458">
    <property type="taxonomic scope" value="Archaea"/>
</dbReference>
<proteinExistence type="predicted"/>